<dbReference type="InterPro" id="IPR046109">
    <property type="entry name" value="DUF6046"/>
</dbReference>
<dbReference type="Proteomes" id="UP000255515">
    <property type="component" value="Unassembled WGS sequence"/>
</dbReference>
<dbReference type="Pfam" id="PF19512">
    <property type="entry name" value="DUF6046"/>
    <property type="match status" value="1"/>
</dbReference>
<protein>
    <recommendedName>
        <fullName evidence="1">DUF6046 domain-containing protein</fullName>
    </recommendedName>
</protein>
<name>A0A380ZVT0_9FLAO</name>
<dbReference type="AlphaFoldDB" id="A0A380ZVT0"/>
<accession>A0A380ZVT0</accession>
<proteinExistence type="predicted"/>
<reference evidence="2 3" key="1">
    <citation type="submission" date="2018-06" db="EMBL/GenBank/DDBJ databases">
        <authorList>
            <consortium name="Pathogen Informatics"/>
            <person name="Doyle S."/>
        </authorList>
    </citation>
    <scope>NUCLEOTIDE SEQUENCE [LARGE SCALE GENOMIC DNA]</scope>
    <source>
        <strain evidence="2 3">NCTC11661</strain>
    </source>
</reference>
<evidence type="ECO:0000313" key="3">
    <source>
        <dbReference type="Proteomes" id="UP000255515"/>
    </source>
</evidence>
<organism evidence="2 3">
    <name type="scientific">Bergeyella zoohelcum</name>
    <dbReference type="NCBI Taxonomy" id="1015"/>
    <lineage>
        <taxon>Bacteria</taxon>
        <taxon>Pseudomonadati</taxon>
        <taxon>Bacteroidota</taxon>
        <taxon>Flavobacteriia</taxon>
        <taxon>Flavobacteriales</taxon>
        <taxon>Weeksellaceae</taxon>
        <taxon>Bergeyella</taxon>
    </lineage>
</organism>
<feature type="domain" description="DUF6046" evidence="1">
    <location>
        <begin position="73"/>
        <end position="197"/>
    </location>
</feature>
<evidence type="ECO:0000313" key="2">
    <source>
        <dbReference type="EMBL" id="SUV53125.1"/>
    </source>
</evidence>
<gene>
    <name evidence="2" type="ORF">NCTC11661_02272</name>
</gene>
<sequence>MINIFSPNTEQLTRGTAVHLAVRFGMQTGKPFEASEHISNEGEPTLSELKELEGQTWLTTLKITHGAKSFTFEECLISINMEKNIVTTALQGRNGTIKEYISDGDYNITVDAGVSTYQVQNEENEIDISYPIDAVKELQELLALPEALEVQSDFLDIFGIDSTVVKSFSLQQETHSNRQSISIQMLSDRAYEIKLKEENDVKVV</sequence>
<evidence type="ECO:0000259" key="1">
    <source>
        <dbReference type="Pfam" id="PF19512"/>
    </source>
</evidence>
<dbReference type="EMBL" id="UFTJ01000005">
    <property type="protein sequence ID" value="SUV53125.1"/>
    <property type="molecule type" value="Genomic_DNA"/>
</dbReference>